<evidence type="ECO:0000313" key="4">
    <source>
        <dbReference type="Proteomes" id="UP001207736"/>
    </source>
</evidence>
<gene>
    <name evidence="2" type="ORF">RCZ15_06580</name>
    <name evidence="3" type="ORF">RCZ16_10650</name>
</gene>
<keyword evidence="5" id="KW-1185">Reference proteome</keyword>
<dbReference type="EMBL" id="BQKB01000018">
    <property type="protein sequence ID" value="GJM52748.1"/>
    <property type="molecule type" value="Genomic_DNA"/>
</dbReference>
<sequence length="197" mass="22701">MQKTIFISIFFIAFLFSSCRNATNQMVQEEENPISDIIEEEIITESEEKSFGEEKDILPDTNIHPSHTVEFLQTLEKGANLSAFFSDSWTFVYHAYFRGDGTTKGEVTQLKKEQIDGIIEVKVETDGEGWFEKLPPSTNILKFSLKKEVIEWDRFEITTDTEKNTIIEGGGLSDYLILYYNDKNLINKMEYHSEDPG</sequence>
<dbReference type="EMBL" id="BQKA01000012">
    <property type="protein sequence ID" value="GJM49683.1"/>
    <property type="molecule type" value="Genomic_DNA"/>
</dbReference>
<evidence type="ECO:0000313" key="2">
    <source>
        <dbReference type="EMBL" id="GJM49683.1"/>
    </source>
</evidence>
<evidence type="ECO:0000313" key="3">
    <source>
        <dbReference type="EMBL" id="GJM52748.1"/>
    </source>
</evidence>
<dbReference type="AlphaFoldDB" id="A0AAV5AXF6"/>
<dbReference type="Proteomes" id="UP001208692">
    <property type="component" value="Unassembled WGS sequence"/>
</dbReference>
<dbReference type="PROSITE" id="PS51257">
    <property type="entry name" value="PROKAR_LIPOPROTEIN"/>
    <property type="match status" value="1"/>
</dbReference>
<keyword evidence="1" id="KW-0732">Signal</keyword>
<feature type="signal peptide" evidence="1">
    <location>
        <begin position="1"/>
        <end position="22"/>
    </location>
</feature>
<organism evidence="2 4">
    <name type="scientific">Capnocytophaga catalasegens</name>
    <dbReference type="NCBI Taxonomy" id="1004260"/>
    <lineage>
        <taxon>Bacteria</taxon>
        <taxon>Pseudomonadati</taxon>
        <taxon>Bacteroidota</taxon>
        <taxon>Flavobacteriia</taxon>
        <taxon>Flavobacteriales</taxon>
        <taxon>Flavobacteriaceae</taxon>
        <taxon>Capnocytophaga</taxon>
    </lineage>
</organism>
<evidence type="ECO:0000256" key="1">
    <source>
        <dbReference type="SAM" id="SignalP"/>
    </source>
</evidence>
<proteinExistence type="predicted"/>
<feature type="chain" id="PRO_5043921309" description="Lipoprotein" evidence="1">
    <location>
        <begin position="23"/>
        <end position="197"/>
    </location>
</feature>
<evidence type="ECO:0000313" key="5">
    <source>
        <dbReference type="Proteomes" id="UP001208692"/>
    </source>
</evidence>
<comment type="caution">
    <text evidence="2">The sequence shown here is derived from an EMBL/GenBank/DDBJ whole genome shotgun (WGS) entry which is preliminary data.</text>
</comment>
<name>A0AAV5AXF6_9FLAO</name>
<dbReference type="RefSeq" id="WP_264846152.1">
    <property type="nucleotide sequence ID" value="NZ_BPMA01000018.1"/>
</dbReference>
<accession>A0AAV5AXF6</accession>
<dbReference type="Proteomes" id="UP001207736">
    <property type="component" value="Unassembled WGS sequence"/>
</dbReference>
<reference evidence="2 5" key="1">
    <citation type="submission" date="2021-11" db="EMBL/GenBank/DDBJ databases">
        <title>Draft genome sequence of Capnocytophaga sp. strain KC07075 isolated from cat oral cavity.</title>
        <authorList>
            <person name="Suzuki M."/>
            <person name="Imaoka K."/>
            <person name="Kimura M."/>
            <person name="Morikawa S."/>
            <person name="Maeda K."/>
        </authorList>
    </citation>
    <scope>NUCLEOTIDE SEQUENCE</scope>
    <source>
        <strain evidence="2">KC07075</strain>
        <strain evidence="3 5">KC07079</strain>
    </source>
</reference>
<evidence type="ECO:0008006" key="6">
    <source>
        <dbReference type="Google" id="ProtNLM"/>
    </source>
</evidence>
<protein>
    <recommendedName>
        <fullName evidence="6">Lipoprotein</fullName>
    </recommendedName>
</protein>